<evidence type="ECO:0000256" key="7">
    <source>
        <dbReference type="PROSITE-ProRule" id="PRU01379"/>
    </source>
</evidence>
<sequence>MTGFFRVFLLGFLFYSTIVSCSILRETIPSRPLNDGSISVLLKIDKNAREEFEKVTSWEVPYTFIEKDYSYAVVHREKLKAYGFPKEGINIVKGMPFKYYSGNYQDSLSESIFALADIKKGYKDNILNSHYLYWVHRLFPKHSQYKIIGKSSRGREIPAILLTDANVSDEDKISVLFNCAHHSNEVVSVEHCYDVIYELLAHKKKYGDLFAKLKIWVVPIVNPDGSRVFWHENMSMGRKNGYPGWGQVTEKDNQGVDINRNYPFFWGKTKSNHTSSVSNSIFFRGPYPGSEPETQAMMNLAEKERFAASISYHAFANCILVPYTIDGTSNPEPDLVWSLGKRIASSVESKNPNHNFSAKKNIYGVDGVDQDYYFFKYGTLAYLLESSHLNPPYSDVPKIVESLRPAWMILLEEIADGSKLYFKIKDEHGNPIAANIKYDKVLFYHGEVRTSRKEDGMFFQSFPGIRGIKLKVEKEGYETVNWEGTTWRFWKAVDIVLKKKVPAQ</sequence>
<feature type="active site" description="Proton donor/acceptor" evidence="7">
    <location>
        <position position="385"/>
    </location>
</feature>
<comment type="caution">
    <text evidence="9">The sequence shown here is derived from an EMBL/GenBank/DDBJ whole genome shotgun (WGS) entry which is preliminary data.</text>
</comment>
<keyword evidence="4" id="KW-0378">Hydrolase</keyword>
<dbReference type="GO" id="GO:0005615">
    <property type="term" value="C:extracellular space"/>
    <property type="evidence" value="ECO:0007669"/>
    <property type="project" value="TreeGrafter"/>
</dbReference>
<evidence type="ECO:0000256" key="3">
    <source>
        <dbReference type="ARBA" id="ARBA00022670"/>
    </source>
</evidence>
<accession>A0A2M9XD59</accession>
<dbReference type="PANTHER" id="PTHR11705">
    <property type="entry name" value="PROTEASE FAMILY M14 CARBOXYPEPTIDASE A,B"/>
    <property type="match status" value="1"/>
</dbReference>
<evidence type="ECO:0000313" key="10">
    <source>
        <dbReference type="Proteomes" id="UP000232196"/>
    </source>
</evidence>
<dbReference type="Gene3D" id="3.40.630.10">
    <property type="entry name" value="Zn peptidases"/>
    <property type="match status" value="1"/>
</dbReference>
<gene>
    <name evidence="9" type="ORF">CH357_08185</name>
</gene>
<evidence type="ECO:0000256" key="2">
    <source>
        <dbReference type="ARBA" id="ARBA00005988"/>
    </source>
</evidence>
<evidence type="ECO:0000313" key="9">
    <source>
        <dbReference type="EMBL" id="PJZ25627.1"/>
    </source>
</evidence>
<dbReference type="GO" id="GO:0006508">
    <property type="term" value="P:proteolysis"/>
    <property type="evidence" value="ECO:0007669"/>
    <property type="project" value="UniProtKB-KW"/>
</dbReference>
<feature type="domain" description="Peptidase M14" evidence="8">
    <location>
        <begin position="120"/>
        <end position="414"/>
    </location>
</feature>
<dbReference type="SMART" id="SM00631">
    <property type="entry name" value="Zn_pept"/>
    <property type="match status" value="1"/>
</dbReference>
<name>A0A2M9XD59_9LEPT</name>
<dbReference type="RefSeq" id="WP_100706272.1">
    <property type="nucleotide sequence ID" value="NZ_NPDL01000001.1"/>
</dbReference>
<protein>
    <submittedName>
        <fullName evidence="9">Peptidase M14</fullName>
    </submittedName>
</protein>
<dbReference type="GO" id="GO:0008270">
    <property type="term" value="F:zinc ion binding"/>
    <property type="evidence" value="ECO:0007669"/>
    <property type="project" value="InterPro"/>
</dbReference>
<evidence type="ECO:0000256" key="6">
    <source>
        <dbReference type="ARBA" id="ARBA00023049"/>
    </source>
</evidence>
<dbReference type="OrthoDB" id="9802862at2"/>
<reference evidence="9 10" key="1">
    <citation type="submission" date="2017-07" db="EMBL/GenBank/DDBJ databases">
        <title>Leptospira spp. isolated from tropical soils.</title>
        <authorList>
            <person name="Thibeaux R."/>
            <person name="Iraola G."/>
            <person name="Ferres I."/>
            <person name="Bierque E."/>
            <person name="Girault D."/>
            <person name="Soupe-Gilbert M.-E."/>
            <person name="Picardeau M."/>
            <person name="Goarant C."/>
        </authorList>
    </citation>
    <scope>NUCLEOTIDE SEQUENCE [LARGE SCALE GENOMIC DNA]</scope>
    <source>
        <strain evidence="9 10">MCA1-C-A1</strain>
    </source>
</reference>
<evidence type="ECO:0000256" key="1">
    <source>
        <dbReference type="ARBA" id="ARBA00001947"/>
    </source>
</evidence>
<keyword evidence="3" id="KW-0645">Protease</keyword>
<dbReference type="PROSITE" id="PS51257">
    <property type="entry name" value="PROKAR_LIPOPROTEIN"/>
    <property type="match status" value="1"/>
</dbReference>
<organism evidence="9 10">
    <name type="scientific">Leptospira hartskeerlii</name>
    <dbReference type="NCBI Taxonomy" id="2023177"/>
    <lineage>
        <taxon>Bacteria</taxon>
        <taxon>Pseudomonadati</taxon>
        <taxon>Spirochaetota</taxon>
        <taxon>Spirochaetia</taxon>
        <taxon>Leptospirales</taxon>
        <taxon>Leptospiraceae</taxon>
        <taxon>Leptospira</taxon>
    </lineage>
</organism>
<keyword evidence="5" id="KW-0862">Zinc</keyword>
<dbReference type="EMBL" id="NPDN01000004">
    <property type="protein sequence ID" value="PJZ25627.1"/>
    <property type="molecule type" value="Genomic_DNA"/>
</dbReference>
<dbReference type="Proteomes" id="UP000232196">
    <property type="component" value="Unassembled WGS sequence"/>
</dbReference>
<evidence type="ECO:0000259" key="8">
    <source>
        <dbReference type="PROSITE" id="PS52035"/>
    </source>
</evidence>
<proteinExistence type="inferred from homology"/>
<comment type="similarity">
    <text evidence="2 7">Belongs to the peptidase M14 family.</text>
</comment>
<dbReference type="PROSITE" id="PS52035">
    <property type="entry name" value="PEPTIDASE_M14"/>
    <property type="match status" value="1"/>
</dbReference>
<dbReference type="PRINTS" id="PR00765">
    <property type="entry name" value="CRBOXYPTASEA"/>
</dbReference>
<evidence type="ECO:0000256" key="4">
    <source>
        <dbReference type="ARBA" id="ARBA00022801"/>
    </source>
</evidence>
<keyword evidence="10" id="KW-1185">Reference proteome</keyword>
<dbReference type="SUPFAM" id="SSF53187">
    <property type="entry name" value="Zn-dependent exopeptidases"/>
    <property type="match status" value="1"/>
</dbReference>
<evidence type="ECO:0000256" key="5">
    <source>
        <dbReference type="ARBA" id="ARBA00022833"/>
    </source>
</evidence>
<dbReference type="Pfam" id="PF00246">
    <property type="entry name" value="Peptidase_M14"/>
    <property type="match status" value="1"/>
</dbReference>
<dbReference type="InterPro" id="IPR000834">
    <property type="entry name" value="Peptidase_M14"/>
</dbReference>
<keyword evidence="6" id="KW-0482">Metalloprotease</keyword>
<dbReference type="AlphaFoldDB" id="A0A2M9XD59"/>
<comment type="cofactor">
    <cofactor evidence="1">
        <name>Zn(2+)</name>
        <dbReference type="ChEBI" id="CHEBI:29105"/>
    </cofactor>
</comment>
<dbReference type="GO" id="GO:0004181">
    <property type="term" value="F:metallocarboxypeptidase activity"/>
    <property type="evidence" value="ECO:0007669"/>
    <property type="project" value="InterPro"/>
</dbReference>
<dbReference type="PANTHER" id="PTHR11705:SF143">
    <property type="entry name" value="SLL0236 PROTEIN"/>
    <property type="match status" value="1"/>
</dbReference>